<dbReference type="AlphaFoldDB" id="F4S0V1"/>
<dbReference type="VEuPathDB" id="FungiDB:MELLADRAFT_110757"/>
<dbReference type="GeneID" id="18924182"/>
<feature type="region of interest" description="Disordered" evidence="1">
    <location>
        <begin position="1"/>
        <end position="50"/>
    </location>
</feature>
<dbReference type="KEGG" id="mlr:MELLADRAFT_110757"/>
<dbReference type="RefSeq" id="XP_007414999.1">
    <property type="nucleotide sequence ID" value="XM_007414937.1"/>
</dbReference>
<dbReference type="Proteomes" id="UP000001072">
    <property type="component" value="Unassembled WGS sequence"/>
</dbReference>
<dbReference type="EMBL" id="GL883136">
    <property type="protein sequence ID" value="EGG01654.1"/>
    <property type="molecule type" value="Genomic_DNA"/>
</dbReference>
<name>F4S0V1_MELLP</name>
<evidence type="ECO:0000313" key="3">
    <source>
        <dbReference type="Proteomes" id="UP000001072"/>
    </source>
</evidence>
<keyword evidence="3" id="KW-1185">Reference proteome</keyword>
<feature type="compositionally biased region" description="Low complexity" evidence="1">
    <location>
        <begin position="18"/>
        <end position="29"/>
    </location>
</feature>
<feature type="compositionally biased region" description="Polar residues" evidence="1">
    <location>
        <begin position="1"/>
        <end position="17"/>
    </location>
</feature>
<reference evidence="3" key="1">
    <citation type="journal article" date="2011" name="Proc. Natl. Acad. Sci. U.S.A.">
        <title>Obligate biotrophy features unraveled by the genomic analysis of rust fungi.</title>
        <authorList>
            <person name="Duplessis S."/>
            <person name="Cuomo C.A."/>
            <person name="Lin Y.-C."/>
            <person name="Aerts A."/>
            <person name="Tisserant E."/>
            <person name="Veneault-Fourrey C."/>
            <person name="Joly D.L."/>
            <person name="Hacquard S."/>
            <person name="Amselem J."/>
            <person name="Cantarel B.L."/>
            <person name="Chiu R."/>
            <person name="Coutinho P.M."/>
            <person name="Feau N."/>
            <person name="Field M."/>
            <person name="Frey P."/>
            <person name="Gelhaye E."/>
            <person name="Goldberg J."/>
            <person name="Grabherr M.G."/>
            <person name="Kodira C.D."/>
            <person name="Kohler A."/>
            <person name="Kuees U."/>
            <person name="Lindquist E.A."/>
            <person name="Lucas S.M."/>
            <person name="Mago R."/>
            <person name="Mauceli E."/>
            <person name="Morin E."/>
            <person name="Murat C."/>
            <person name="Pangilinan J.L."/>
            <person name="Park R."/>
            <person name="Pearson M."/>
            <person name="Quesneville H."/>
            <person name="Rouhier N."/>
            <person name="Sakthikumar S."/>
            <person name="Salamov A.A."/>
            <person name="Schmutz J."/>
            <person name="Selles B."/>
            <person name="Shapiro H."/>
            <person name="Tanguay P."/>
            <person name="Tuskan G.A."/>
            <person name="Henrissat B."/>
            <person name="Van de Peer Y."/>
            <person name="Rouze P."/>
            <person name="Ellis J.G."/>
            <person name="Dodds P.N."/>
            <person name="Schein J.E."/>
            <person name="Zhong S."/>
            <person name="Hamelin R.C."/>
            <person name="Grigoriev I.V."/>
            <person name="Szabo L.J."/>
            <person name="Martin F."/>
        </authorList>
    </citation>
    <scope>NUCLEOTIDE SEQUENCE [LARGE SCALE GENOMIC DNA]</scope>
    <source>
        <strain evidence="3">98AG31 / pathotype 3-4-7</strain>
    </source>
</reference>
<accession>F4S0V1</accession>
<organism evidence="3">
    <name type="scientific">Melampsora larici-populina (strain 98AG31 / pathotype 3-4-7)</name>
    <name type="common">Poplar leaf rust fungus</name>
    <dbReference type="NCBI Taxonomy" id="747676"/>
    <lineage>
        <taxon>Eukaryota</taxon>
        <taxon>Fungi</taxon>
        <taxon>Dikarya</taxon>
        <taxon>Basidiomycota</taxon>
        <taxon>Pucciniomycotina</taxon>
        <taxon>Pucciniomycetes</taxon>
        <taxon>Pucciniales</taxon>
        <taxon>Melampsoraceae</taxon>
        <taxon>Melampsora</taxon>
    </lineage>
</organism>
<dbReference type="HOGENOM" id="CLU_1731900_0_0_1"/>
<proteinExistence type="predicted"/>
<evidence type="ECO:0000313" key="2">
    <source>
        <dbReference type="EMBL" id="EGG01654.1"/>
    </source>
</evidence>
<sequence>MTHSSKPVNPNPSTNIHSPSPLLSLRPSSVVEPRSQDQSPSPDLAPDCVESYDPTYGLRSSRLSEVLDSLDDNTKAESIMPTSPCDALSPPPPYSLLQLSTSQIKKLKSTKYWKEIIIFYKFPFDHLIILGGGGVDKSALTVQFSHDMFGE</sequence>
<gene>
    <name evidence="2" type="ORF">MELLADRAFT_110757</name>
</gene>
<dbReference type="InParanoid" id="F4S0V1"/>
<evidence type="ECO:0000256" key="1">
    <source>
        <dbReference type="SAM" id="MobiDB-lite"/>
    </source>
</evidence>
<protein>
    <submittedName>
        <fullName evidence="2">Uncharacterized protein</fullName>
    </submittedName>
</protein>